<name>A0A4R6IR39_9SPHI</name>
<accession>A0A4R6IR39</accession>
<reference evidence="1 2" key="1">
    <citation type="submission" date="2019-03" db="EMBL/GenBank/DDBJ databases">
        <title>Genomic Encyclopedia of Archaeal and Bacterial Type Strains, Phase II (KMG-II): from individual species to whole genera.</title>
        <authorList>
            <person name="Goeker M."/>
        </authorList>
    </citation>
    <scope>NUCLEOTIDE SEQUENCE [LARGE SCALE GENOMIC DNA]</scope>
    <source>
        <strain evidence="1 2">DSM 19034</strain>
    </source>
</reference>
<organism evidence="1 2">
    <name type="scientific">Pedobacter duraquae</name>
    <dbReference type="NCBI Taxonomy" id="425511"/>
    <lineage>
        <taxon>Bacteria</taxon>
        <taxon>Pseudomonadati</taxon>
        <taxon>Bacteroidota</taxon>
        <taxon>Sphingobacteriia</taxon>
        <taxon>Sphingobacteriales</taxon>
        <taxon>Sphingobacteriaceae</taxon>
        <taxon>Pedobacter</taxon>
    </lineage>
</organism>
<sequence length="96" mass="11704">MHHVFVKEVVERATTENKWVFHKITKRWYTPEEYMASYDGISYDGRRDWENVEVRNPMDGLAAASKILKDVSERREILEKRIFEYYQQQNIKKFTE</sequence>
<proteinExistence type="predicted"/>
<keyword evidence="2" id="KW-1185">Reference proteome</keyword>
<evidence type="ECO:0000313" key="2">
    <source>
        <dbReference type="Proteomes" id="UP000295499"/>
    </source>
</evidence>
<dbReference type="EMBL" id="SNWM01000001">
    <property type="protein sequence ID" value="TDO24671.1"/>
    <property type="molecule type" value="Genomic_DNA"/>
</dbReference>
<gene>
    <name evidence="1" type="ORF">CLV32_0964</name>
</gene>
<dbReference type="AlphaFoldDB" id="A0A4R6IR39"/>
<evidence type="ECO:0000313" key="1">
    <source>
        <dbReference type="EMBL" id="TDO24671.1"/>
    </source>
</evidence>
<dbReference type="Proteomes" id="UP000295499">
    <property type="component" value="Unassembled WGS sequence"/>
</dbReference>
<comment type="caution">
    <text evidence="1">The sequence shown here is derived from an EMBL/GenBank/DDBJ whole genome shotgun (WGS) entry which is preliminary data.</text>
</comment>
<protein>
    <submittedName>
        <fullName evidence="1">Uncharacterized protein</fullName>
    </submittedName>
</protein>